<dbReference type="FunFam" id="1.10.287.600:FF:000004">
    <property type="entry name" value="Tubulin gamma chain"/>
    <property type="match status" value="1"/>
</dbReference>
<dbReference type="InterPro" id="IPR037103">
    <property type="entry name" value="Tubulin/FtsZ-like_C"/>
</dbReference>
<dbReference type="InterPro" id="IPR036525">
    <property type="entry name" value="Tubulin/FtsZ_GTPase_sf"/>
</dbReference>
<evidence type="ECO:0000256" key="7">
    <source>
        <dbReference type="ARBA" id="ARBA00023134"/>
    </source>
</evidence>
<dbReference type="GO" id="GO:0005874">
    <property type="term" value="C:microtubule"/>
    <property type="evidence" value="ECO:0007669"/>
    <property type="project" value="UniProtKB-KW"/>
</dbReference>
<dbReference type="GO" id="GO:0005816">
    <property type="term" value="C:spindle pole body"/>
    <property type="evidence" value="ECO:0007669"/>
    <property type="project" value="UniProtKB-SubCell"/>
</dbReference>
<dbReference type="SUPFAM" id="SSF52490">
    <property type="entry name" value="Tubulin nucleotide-binding domain-like"/>
    <property type="match status" value="1"/>
</dbReference>
<dbReference type="GO" id="GO:0005525">
    <property type="term" value="F:GTP binding"/>
    <property type="evidence" value="ECO:0007669"/>
    <property type="project" value="UniProtKB-UniRule"/>
</dbReference>
<dbReference type="InterPro" id="IPR003008">
    <property type="entry name" value="Tubulin_FtsZ_GTPase"/>
</dbReference>
<comment type="similarity">
    <text evidence="2 9">Belongs to the tubulin family.</text>
</comment>
<dbReference type="GO" id="GO:0007020">
    <property type="term" value="P:microtubule nucleation"/>
    <property type="evidence" value="ECO:0007669"/>
    <property type="project" value="InterPro"/>
</dbReference>
<dbReference type="InterPro" id="IPR002454">
    <property type="entry name" value="Gamma_tubulin"/>
</dbReference>
<evidence type="ECO:0000259" key="11">
    <source>
        <dbReference type="SMART" id="SM00865"/>
    </source>
</evidence>
<comment type="function">
    <text evidence="9">Tubulin is the major constituent of microtubules, protein filaments consisting of alpha- and beta-tubulin heterodimers. Gamma-tubulin is a key component of the gamma-tubulin ring complex (gTuRC) which mediates microtubule nucleation. The gTuRC regulates the minus-end nucleation of alpha-beta tubulin heterodimers that grow into microtubule protafilaments, a critical step in centrosome duplication and spindle formation.</text>
</comment>
<dbReference type="OrthoDB" id="10249382at2759"/>
<evidence type="ECO:0000313" key="12">
    <source>
        <dbReference type="EMBL" id="CAE6393691.1"/>
    </source>
</evidence>
<dbReference type="PRINTS" id="PR01161">
    <property type="entry name" value="TUBULIN"/>
</dbReference>
<dbReference type="InterPro" id="IPR017975">
    <property type="entry name" value="Tubulin_CS"/>
</dbReference>
<dbReference type="PRINTS" id="PR01164">
    <property type="entry name" value="GAMMATUBULIN"/>
</dbReference>
<name>A0A8H2WKI0_9AGAM</name>
<gene>
    <name evidence="12" type="ORF">RDB_LOCUS10138</name>
</gene>
<evidence type="ECO:0000259" key="10">
    <source>
        <dbReference type="SMART" id="SM00864"/>
    </source>
</evidence>
<dbReference type="FunFam" id="3.40.50.1440:FF:000049">
    <property type="entry name" value="Tubulin gamma chain"/>
    <property type="match status" value="1"/>
</dbReference>
<keyword evidence="7 9" id="KW-0342">GTP-binding</keyword>
<dbReference type="InterPro" id="IPR023123">
    <property type="entry name" value="Tubulin_C"/>
</dbReference>
<dbReference type="EMBL" id="CAJMWV010000404">
    <property type="protein sequence ID" value="CAE6393691.1"/>
    <property type="molecule type" value="Genomic_DNA"/>
</dbReference>
<reference evidence="12" key="1">
    <citation type="submission" date="2021-01" db="EMBL/GenBank/DDBJ databases">
        <authorList>
            <person name="Kaushik A."/>
        </authorList>
    </citation>
    <scope>NUCLEOTIDE SEQUENCE</scope>
    <source>
        <strain evidence="12">AG3-1AP</strain>
    </source>
</reference>
<dbReference type="InterPro" id="IPR000217">
    <property type="entry name" value="Tubulin"/>
</dbReference>
<dbReference type="PROSITE" id="PS00227">
    <property type="entry name" value="TUBULIN"/>
    <property type="match status" value="1"/>
</dbReference>
<organism evidence="12 13">
    <name type="scientific">Rhizoctonia solani</name>
    <dbReference type="NCBI Taxonomy" id="456999"/>
    <lineage>
        <taxon>Eukaryota</taxon>
        <taxon>Fungi</taxon>
        <taxon>Dikarya</taxon>
        <taxon>Basidiomycota</taxon>
        <taxon>Agaricomycotina</taxon>
        <taxon>Agaricomycetes</taxon>
        <taxon>Cantharellales</taxon>
        <taxon>Ceratobasidiaceae</taxon>
        <taxon>Rhizoctonia</taxon>
    </lineage>
</organism>
<feature type="domain" description="Tubulin/FtsZ 2-layer sandwich" evidence="11">
    <location>
        <begin position="202"/>
        <end position="367"/>
    </location>
</feature>
<sequence length="429" mass="48034">MPREIVSVQLGQCGNQIGSLFWQRLCAEHGINKDGILEEWATEGGDRKDVFFYQADDEHYIPRAILVDLEPRVINTILTSPYRDLYNPENIFLSKEGGGAGNNWANGYASGERCYEEVMEMIDREAEGSDSLEGFMMMHSIAGGTGSGMGSYLLERLNDKFPKKLLQTYSVFPNQVDGDVVVQPYNSVLTLKRLVNNADSVVVLDNAALQRLSSEGGALSSGQSFDQTNQLARSVRKTTVLDVMRRLLQPKNRMVSAVPSKSSCYISILNIIQGDVDPSDVSLMCSVQVAWILNTTSRLFRASCLKVHQSLLRIRERQLANFIPWGPASIQVALTRKSPYVAASHRVSGLMLANHTSMASLFKRILDQFDRLKRRNAFMDQYRKERMFEHGLEEFDDSRATVEETMNEYKACESPDYISYGTGDGEGTG</sequence>
<dbReference type="SUPFAM" id="SSF55307">
    <property type="entry name" value="Tubulin C-terminal domain-like"/>
    <property type="match status" value="1"/>
</dbReference>
<dbReference type="Pfam" id="PF03953">
    <property type="entry name" value="Tubulin_C"/>
    <property type="match status" value="2"/>
</dbReference>
<dbReference type="Gene3D" id="1.10.287.600">
    <property type="entry name" value="Helix hairpin bin"/>
    <property type="match status" value="1"/>
</dbReference>
<dbReference type="InterPro" id="IPR008280">
    <property type="entry name" value="Tub_FtsZ_C"/>
</dbReference>
<evidence type="ECO:0000256" key="2">
    <source>
        <dbReference type="ARBA" id="ARBA00009636"/>
    </source>
</evidence>
<dbReference type="SMART" id="SM00865">
    <property type="entry name" value="Tubulin_C"/>
    <property type="match status" value="1"/>
</dbReference>
<proteinExistence type="inferred from homology"/>
<evidence type="ECO:0000256" key="5">
    <source>
        <dbReference type="ARBA" id="ARBA00022701"/>
    </source>
</evidence>
<dbReference type="Pfam" id="PF00091">
    <property type="entry name" value="Tubulin"/>
    <property type="match status" value="1"/>
</dbReference>
<keyword evidence="4" id="KW-0963">Cytoplasm</keyword>
<evidence type="ECO:0000256" key="1">
    <source>
        <dbReference type="ARBA" id="ARBA00004317"/>
    </source>
</evidence>
<keyword evidence="8" id="KW-0206">Cytoskeleton</keyword>
<comment type="subcellular location">
    <subcellularLocation>
        <location evidence="1">Cytoplasm</location>
        <location evidence="1">Cytoskeleton</location>
        <location evidence="1">Microtubule organizing center</location>
        <location evidence="1">Spindle pole body</location>
    </subcellularLocation>
</comment>
<dbReference type="SMART" id="SM00864">
    <property type="entry name" value="Tubulin"/>
    <property type="match status" value="1"/>
</dbReference>
<dbReference type="GO" id="GO:0031122">
    <property type="term" value="P:cytoplasmic microtubule organization"/>
    <property type="evidence" value="ECO:0007669"/>
    <property type="project" value="InterPro"/>
</dbReference>
<keyword evidence="6 9" id="KW-0547">Nucleotide-binding</keyword>
<evidence type="ECO:0000256" key="4">
    <source>
        <dbReference type="ARBA" id="ARBA00022490"/>
    </source>
</evidence>
<evidence type="ECO:0000256" key="3">
    <source>
        <dbReference type="ARBA" id="ARBA00018848"/>
    </source>
</evidence>
<dbReference type="Gene3D" id="3.40.50.1440">
    <property type="entry name" value="Tubulin/FtsZ, GTPase domain"/>
    <property type="match status" value="1"/>
</dbReference>
<dbReference type="AlphaFoldDB" id="A0A8H2WKI0"/>
<dbReference type="CDD" id="cd02188">
    <property type="entry name" value="gamma_tubulin"/>
    <property type="match status" value="1"/>
</dbReference>
<protein>
    <recommendedName>
        <fullName evidence="3 9">Tubulin gamma chain</fullName>
    </recommendedName>
</protein>
<dbReference type="InterPro" id="IPR018316">
    <property type="entry name" value="Tubulin/FtsZ_2-layer-sand-dom"/>
</dbReference>
<dbReference type="GO" id="GO:0000930">
    <property type="term" value="C:gamma-tubulin complex"/>
    <property type="evidence" value="ECO:0007669"/>
    <property type="project" value="InterPro"/>
</dbReference>
<dbReference type="PANTHER" id="PTHR11588">
    <property type="entry name" value="TUBULIN"/>
    <property type="match status" value="1"/>
</dbReference>
<evidence type="ECO:0000256" key="6">
    <source>
        <dbReference type="ARBA" id="ARBA00022741"/>
    </source>
</evidence>
<feature type="domain" description="Tubulin/FtsZ GTPase" evidence="10">
    <location>
        <begin position="48"/>
        <end position="246"/>
    </location>
</feature>
<evidence type="ECO:0000256" key="9">
    <source>
        <dbReference type="RuleBase" id="RU000352"/>
    </source>
</evidence>
<keyword evidence="5 9" id="KW-0493">Microtubule</keyword>
<evidence type="ECO:0000256" key="8">
    <source>
        <dbReference type="ARBA" id="ARBA00023212"/>
    </source>
</evidence>
<accession>A0A8H2WKI0</accession>
<evidence type="ECO:0000313" key="13">
    <source>
        <dbReference type="Proteomes" id="UP000663831"/>
    </source>
</evidence>
<comment type="caution">
    <text evidence="12">The sequence shown here is derived from an EMBL/GenBank/DDBJ whole genome shotgun (WGS) entry which is preliminary data.</text>
</comment>
<dbReference type="Proteomes" id="UP000663831">
    <property type="component" value="Unassembled WGS sequence"/>
</dbReference>
<dbReference type="Gene3D" id="3.30.1330.20">
    <property type="entry name" value="Tubulin/FtsZ, C-terminal domain"/>
    <property type="match status" value="1"/>
</dbReference>